<proteinExistence type="predicted"/>
<feature type="non-terminal residue" evidence="2">
    <location>
        <position position="39"/>
    </location>
</feature>
<dbReference type="GO" id="GO:0045454">
    <property type="term" value="P:cell redox homeostasis"/>
    <property type="evidence" value="ECO:0007669"/>
    <property type="project" value="TreeGrafter"/>
</dbReference>
<dbReference type="Gene3D" id="3.40.30.10">
    <property type="entry name" value="Glutaredoxin"/>
    <property type="match status" value="1"/>
</dbReference>
<feature type="domain" description="Thioredoxin" evidence="1">
    <location>
        <begin position="5"/>
        <end position="39"/>
    </location>
</feature>
<dbReference type="CDD" id="cd02947">
    <property type="entry name" value="TRX_family"/>
    <property type="match status" value="1"/>
</dbReference>
<accession>A0A3B8WG16</accession>
<dbReference type="PANTHER" id="PTHR45663:SF11">
    <property type="entry name" value="GEO12009P1"/>
    <property type="match status" value="1"/>
</dbReference>
<dbReference type="GO" id="GO:0005829">
    <property type="term" value="C:cytosol"/>
    <property type="evidence" value="ECO:0007669"/>
    <property type="project" value="TreeGrafter"/>
</dbReference>
<dbReference type="GO" id="GO:0015035">
    <property type="term" value="F:protein-disulfide reductase activity"/>
    <property type="evidence" value="ECO:0007669"/>
    <property type="project" value="TreeGrafter"/>
</dbReference>
<evidence type="ECO:0000313" key="2">
    <source>
        <dbReference type="EMBL" id="HAC26388.1"/>
    </source>
</evidence>
<protein>
    <submittedName>
        <fullName evidence="2">Thiol reductase thioredoxin</fullName>
    </submittedName>
</protein>
<dbReference type="EMBL" id="DLYI01000010">
    <property type="protein sequence ID" value="HAC26388.1"/>
    <property type="molecule type" value="Genomic_DNA"/>
</dbReference>
<dbReference type="Pfam" id="PF00085">
    <property type="entry name" value="Thioredoxin"/>
    <property type="match status" value="1"/>
</dbReference>
<dbReference type="PANTHER" id="PTHR45663">
    <property type="entry name" value="GEO12009P1"/>
    <property type="match status" value="1"/>
</dbReference>
<comment type="caution">
    <text evidence="2">The sequence shown here is derived from an EMBL/GenBank/DDBJ whole genome shotgun (WGS) entry which is preliminary data.</text>
</comment>
<sequence length="39" mass="4361">MSGNIVNVTDASFEQDVLKSDVPVLVDYWAEWCGPCKMI</sequence>
<dbReference type="InterPro" id="IPR036249">
    <property type="entry name" value="Thioredoxin-like_sf"/>
</dbReference>
<evidence type="ECO:0000259" key="1">
    <source>
        <dbReference type="Pfam" id="PF00085"/>
    </source>
</evidence>
<reference evidence="2 3" key="1">
    <citation type="journal article" date="2018" name="Nat. Biotechnol.">
        <title>A standardized bacterial taxonomy based on genome phylogeny substantially revises the tree of life.</title>
        <authorList>
            <person name="Parks D.H."/>
            <person name="Chuvochina M."/>
            <person name="Waite D.W."/>
            <person name="Rinke C."/>
            <person name="Skarshewski A."/>
            <person name="Chaumeil P.A."/>
            <person name="Hugenholtz P."/>
        </authorList>
    </citation>
    <scope>NUCLEOTIDE SEQUENCE [LARGE SCALE GENOMIC DNA]</scope>
    <source>
        <strain evidence="2">UBA9049</strain>
    </source>
</reference>
<gene>
    <name evidence="2" type="ORF">DCF82_00975</name>
</gene>
<evidence type="ECO:0000313" key="3">
    <source>
        <dbReference type="Proteomes" id="UP000261325"/>
    </source>
</evidence>
<dbReference type="AlphaFoldDB" id="A0A3B8WG16"/>
<name>A0A3B8WG16_MARNT</name>
<dbReference type="Proteomes" id="UP000261325">
    <property type="component" value="Unassembled WGS sequence"/>
</dbReference>
<organism evidence="2 3">
    <name type="scientific">Marinobacter nauticus</name>
    <name type="common">Marinobacter hydrocarbonoclasticus</name>
    <name type="synonym">Marinobacter aquaeolei</name>
    <dbReference type="NCBI Taxonomy" id="2743"/>
    <lineage>
        <taxon>Bacteria</taxon>
        <taxon>Pseudomonadati</taxon>
        <taxon>Pseudomonadota</taxon>
        <taxon>Gammaproteobacteria</taxon>
        <taxon>Pseudomonadales</taxon>
        <taxon>Marinobacteraceae</taxon>
        <taxon>Marinobacter</taxon>
    </lineage>
</organism>
<dbReference type="InterPro" id="IPR013766">
    <property type="entry name" value="Thioredoxin_domain"/>
</dbReference>
<dbReference type="SUPFAM" id="SSF52833">
    <property type="entry name" value="Thioredoxin-like"/>
    <property type="match status" value="1"/>
</dbReference>